<dbReference type="OrthoDB" id="2426116at2759"/>
<organism evidence="2 3">
    <name type="scientific">Racocetra fulgida</name>
    <dbReference type="NCBI Taxonomy" id="60492"/>
    <lineage>
        <taxon>Eukaryota</taxon>
        <taxon>Fungi</taxon>
        <taxon>Fungi incertae sedis</taxon>
        <taxon>Mucoromycota</taxon>
        <taxon>Glomeromycotina</taxon>
        <taxon>Glomeromycetes</taxon>
        <taxon>Diversisporales</taxon>
        <taxon>Gigasporaceae</taxon>
        <taxon>Racocetra</taxon>
    </lineage>
</organism>
<feature type="non-terminal residue" evidence="2">
    <location>
        <position position="1"/>
    </location>
</feature>
<dbReference type="AlphaFoldDB" id="A0A9N9BA04"/>
<dbReference type="EMBL" id="CAJVPZ010005405">
    <property type="protein sequence ID" value="CAG8560758.1"/>
    <property type="molecule type" value="Genomic_DNA"/>
</dbReference>
<keyword evidence="3" id="KW-1185">Reference proteome</keyword>
<dbReference type="Proteomes" id="UP000789396">
    <property type="component" value="Unassembled WGS sequence"/>
</dbReference>
<name>A0A9N9BA04_9GLOM</name>
<proteinExistence type="predicted"/>
<accession>A0A9N9BA04</accession>
<evidence type="ECO:0000313" key="2">
    <source>
        <dbReference type="EMBL" id="CAG8560758.1"/>
    </source>
</evidence>
<feature type="transmembrane region" description="Helical" evidence="1">
    <location>
        <begin position="20"/>
        <end position="36"/>
    </location>
</feature>
<gene>
    <name evidence="2" type="ORF">RFULGI_LOCUS5047</name>
</gene>
<evidence type="ECO:0000313" key="3">
    <source>
        <dbReference type="Proteomes" id="UP000789396"/>
    </source>
</evidence>
<keyword evidence="1" id="KW-1133">Transmembrane helix</keyword>
<evidence type="ECO:0000256" key="1">
    <source>
        <dbReference type="SAM" id="Phobius"/>
    </source>
</evidence>
<feature type="non-terminal residue" evidence="2">
    <location>
        <position position="78"/>
    </location>
</feature>
<comment type="caution">
    <text evidence="2">The sequence shown here is derived from an EMBL/GenBank/DDBJ whole genome shotgun (WGS) entry which is preliminary data.</text>
</comment>
<sequence length="78" mass="9278">MVKFISYTLQLLNLMGNLTIYIKEIYLNILFVYYLAELKNDIPNFAKAFGLEKLINILVHELAHYLLANYKLNFDQKY</sequence>
<keyword evidence="1" id="KW-0812">Transmembrane</keyword>
<protein>
    <submittedName>
        <fullName evidence="2">19690_t:CDS:1</fullName>
    </submittedName>
</protein>
<keyword evidence="1" id="KW-0472">Membrane</keyword>
<reference evidence="2" key="1">
    <citation type="submission" date="2021-06" db="EMBL/GenBank/DDBJ databases">
        <authorList>
            <person name="Kallberg Y."/>
            <person name="Tangrot J."/>
            <person name="Rosling A."/>
        </authorList>
    </citation>
    <scope>NUCLEOTIDE SEQUENCE</scope>
    <source>
        <strain evidence="2">IN212</strain>
    </source>
</reference>